<dbReference type="PROSITE" id="PS00674">
    <property type="entry name" value="AAA"/>
    <property type="match status" value="1"/>
</dbReference>
<keyword evidence="4 10" id="KW-0547">Nucleotide-binding</keyword>
<sequence>MMNYSLWRGTTPKPAAAAAAAAPSAADEGIAQLKKAQQLERSGAAADALRAYEAGLAHLLAALKEESDGRRRELLKKTIEANMSRAETLKKQRGKKPDHHDYTKVPRVQQRDSPGARHSDQHQQRARPLSSSSSGTSNAFADRILADVVDHSPGVTWDDISGLAEAKRTLQEAVILPQLRPDLYRGLRAPAKGVLLYGPPGTGKTMLAKAVASASSLTFFGVSPSTLTSKWVGEGEKMVRVLFEVANKMDQAVIFLDELDALLAKRGEGEHDASRRLVSEFLVRLDGIASMPGRVLVLGATNHPWDLDDAVLRRLPRRIHIPLPDKPARRAMLDKLIDGPKAGVTHALSSRDKDAVVDATTNFSMSELRTLAEEAAYRPLRALGATQILNVKSDDVRPVSLADFRGALADIKPVADAALLARYDEWTRDFGTRG</sequence>
<dbReference type="GO" id="GO:0016887">
    <property type="term" value="F:ATP hydrolysis activity"/>
    <property type="evidence" value="ECO:0007669"/>
    <property type="project" value="InterPro"/>
</dbReference>
<keyword evidence="5 10" id="KW-0067">ATP-binding</keyword>
<dbReference type="InterPro" id="IPR003593">
    <property type="entry name" value="AAA+_ATPase"/>
</dbReference>
<feature type="domain" description="MIT" evidence="13">
    <location>
        <begin position="22"/>
        <end position="99"/>
    </location>
</feature>
<dbReference type="GO" id="GO:0005737">
    <property type="term" value="C:cytoplasm"/>
    <property type="evidence" value="ECO:0007669"/>
    <property type="project" value="UniProtKB-SubCell"/>
</dbReference>
<dbReference type="FunFam" id="3.40.50.300:FF:001054">
    <property type="entry name" value="ATPase, AAA family, putative"/>
    <property type="match status" value="1"/>
</dbReference>
<reference evidence="14" key="1">
    <citation type="submission" date="2023-01" db="EMBL/GenBank/DDBJ databases">
        <title>Metagenome sequencing of chrysophaentin producing Chrysophaeum taylorii.</title>
        <authorList>
            <person name="Davison J."/>
            <person name="Bewley C."/>
        </authorList>
    </citation>
    <scope>NUCLEOTIDE SEQUENCE</scope>
    <source>
        <strain evidence="14">NIES-1699</strain>
    </source>
</reference>
<evidence type="ECO:0000256" key="4">
    <source>
        <dbReference type="ARBA" id="ARBA00022741"/>
    </source>
</evidence>
<dbReference type="FunFam" id="1.10.8.60:FF:000022">
    <property type="entry name" value="Fidgetin like 1"/>
    <property type="match status" value="1"/>
</dbReference>
<dbReference type="PANTHER" id="PTHR23074:SF86">
    <property type="entry name" value="SPASTIN"/>
    <property type="match status" value="1"/>
</dbReference>
<dbReference type="SMART" id="SM00382">
    <property type="entry name" value="AAA"/>
    <property type="match status" value="1"/>
</dbReference>
<dbReference type="InterPro" id="IPR003960">
    <property type="entry name" value="ATPase_AAA_CS"/>
</dbReference>
<comment type="catalytic activity">
    <reaction evidence="8">
        <text>n ATP + n H2O + a microtubule = n ADP + n phosphate + (n+1) alpha/beta tubulin heterodimers.</text>
        <dbReference type="EC" id="5.6.1.1"/>
    </reaction>
</comment>
<name>A0AAD7XMI7_9STRA</name>
<evidence type="ECO:0000256" key="2">
    <source>
        <dbReference type="ARBA" id="ARBA00022490"/>
    </source>
</evidence>
<dbReference type="PANTHER" id="PTHR23074">
    <property type="entry name" value="AAA DOMAIN-CONTAINING"/>
    <property type="match status" value="1"/>
</dbReference>
<dbReference type="GO" id="GO:0005874">
    <property type="term" value="C:microtubule"/>
    <property type="evidence" value="ECO:0007669"/>
    <property type="project" value="UniProtKB-KW"/>
</dbReference>
<dbReference type="Gene3D" id="1.20.58.80">
    <property type="entry name" value="Phosphotransferase system, lactose/cellobiose-type IIA subunit"/>
    <property type="match status" value="1"/>
</dbReference>
<dbReference type="EC" id="5.6.1.1" evidence="9"/>
<keyword evidence="2" id="KW-0963">Cytoplasm</keyword>
<dbReference type="EMBL" id="JAQMWT010000059">
    <property type="protein sequence ID" value="KAJ8611985.1"/>
    <property type="molecule type" value="Genomic_DNA"/>
</dbReference>
<dbReference type="Proteomes" id="UP001230188">
    <property type="component" value="Unassembled WGS sequence"/>
</dbReference>
<dbReference type="Pfam" id="PF04212">
    <property type="entry name" value="MIT"/>
    <property type="match status" value="1"/>
</dbReference>
<evidence type="ECO:0000256" key="6">
    <source>
        <dbReference type="ARBA" id="ARBA00023136"/>
    </source>
</evidence>
<dbReference type="InterPro" id="IPR007330">
    <property type="entry name" value="MIT_dom"/>
</dbReference>
<evidence type="ECO:0000313" key="15">
    <source>
        <dbReference type="Proteomes" id="UP001230188"/>
    </source>
</evidence>
<evidence type="ECO:0000313" key="14">
    <source>
        <dbReference type="EMBL" id="KAJ8611985.1"/>
    </source>
</evidence>
<keyword evidence="15" id="KW-1185">Reference proteome</keyword>
<dbReference type="CDD" id="cd19509">
    <property type="entry name" value="RecA-like_VPS4-like"/>
    <property type="match status" value="1"/>
</dbReference>
<comment type="subcellular location">
    <subcellularLocation>
        <location evidence="1">Cytoplasm</location>
    </subcellularLocation>
</comment>
<accession>A0AAD7XMI7</accession>
<evidence type="ECO:0000259" key="13">
    <source>
        <dbReference type="SMART" id="SM00745"/>
    </source>
</evidence>
<dbReference type="Pfam" id="PF00004">
    <property type="entry name" value="AAA"/>
    <property type="match status" value="1"/>
</dbReference>
<evidence type="ECO:0000256" key="11">
    <source>
        <dbReference type="SAM" id="MobiDB-lite"/>
    </source>
</evidence>
<dbReference type="Gene3D" id="1.10.8.60">
    <property type="match status" value="1"/>
</dbReference>
<dbReference type="InterPro" id="IPR003959">
    <property type="entry name" value="ATPase_AAA_core"/>
</dbReference>
<dbReference type="InterPro" id="IPR027417">
    <property type="entry name" value="P-loop_NTPase"/>
</dbReference>
<evidence type="ECO:0000256" key="9">
    <source>
        <dbReference type="ARBA" id="ARBA00038871"/>
    </source>
</evidence>
<evidence type="ECO:0000256" key="1">
    <source>
        <dbReference type="ARBA" id="ARBA00004496"/>
    </source>
</evidence>
<keyword evidence="6" id="KW-0472">Membrane</keyword>
<evidence type="ECO:0000256" key="8">
    <source>
        <dbReference type="ARBA" id="ARBA00036378"/>
    </source>
</evidence>
<comment type="similarity">
    <text evidence="10">Belongs to the AAA ATPase family.</text>
</comment>
<evidence type="ECO:0000256" key="5">
    <source>
        <dbReference type="ARBA" id="ARBA00022840"/>
    </source>
</evidence>
<feature type="compositionally biased region" description="Basic and acidic residues" evidence="11">
    <location>
        <begin position="114"/>
        <end position="123"/>
    </location>
</feature>
<dbReference type="InterPro" id="IPR036181">
    <property type="entry name" value="MIT_dom_sf"/>
</dbReference>
<evidence type="ECO:0000256" key="10">
    <source>
        <dbReference type="RuleBase" id="RU003651"/>
    </source>
</evidence>
<feature type="domain" description="AAA+ ATPase" evidence="12">
    <location>
        <begin position="190"/>
        <end position="325"/>
    </location>
</feature>
<dbReference type="InterPro" id="IPR050304">
    <property type="entry name" value="MT-severing_AAA_ATPase"/>
</dbReference>
<dbReference type="SUPFAM" id="SSF116846">
    <property type="entry name" value="MIT domain"/>
    <property type="match status" value="1"/>
</dbReference>
<dbReference type="SUPFAM" id="SSF52540">
    <property type="entry name" value="P-loop containing nucleoside triphosphate hydrolases"/>
    <property type="match status" value="1"/>
</dbReference>
<comment type="caution">
    <text evidence="14">The sequence shown here is derived from an EMBL/GenBank/DDBJ whole genome shotgun (WGS) entry which is preliminary data.</text>
</comment>
<gene>
    <name evidence="14" type="ORF">CTAYLR_004389</name>
</gene>
<keyword evidence="7" id="KW-0413">Isomerase</keyword>
<dbReference type="GO" id="GO:0005524">
    <property type="term" value="F:ATP binding"/>
    <property type="evidence" value="ECO:0007669"/>
    <property type="project" value="UniProtKB-KW"/>
</dbReference>
<feature type="region of interest" description="Disordered" evidence="11">
    <location>
        <begin position="85"/>
        <end position="136"/>
    </location>
</feature>
<dbReference type="AlphaFoldDB" id="A0AAD7XMI7"/>
<organism evidence="14 15">
    <name type="scientific">Chrysophaeum taylorii</name>
    <dbReference type="NCBI Taxonomy" id="2483200"/>
    <lineage>
        <taxon>Eukaryota</taxon>
        <taxon>Sar</taxon>
        <taxon>Stramenopiles</taxon>
        <taxon>Ochrophyta</taxon>
        <taxon>Pelagophyceae</taxon>
        <taxon>Pelagomonadales</taxon>
        <taxon>Pelagomonadaceae</taxon>
        <taxon>Chrysophaeum</taxon>
    </lineage>
</organism>
<dbReference type="SMART" id="SM00745">
    <property type="entry name" value="MIT"/>
    <property type="match status" value="1"/>
</dbReference>
<dbReference type="GO" id="GO:0008568">
    <property type="term" value="F:microtubule severing ATPase activity"/>
    <property type="evidence" value="ECO:0007669"/>
    <property type="project" value="UniProtKB-EC"/>
</dbReference>
<protein>
    <recommendedName>
        <fullName evidence="9">microtubule-severing ATPase</fullName>
        <ecNumber evidence="9">5.6.1.1</ecNumber>
    </recommendedName>
</protein>
<evidence type="ECO:0000256" key="7">
    <source>
        <dbReference type="ARBA" id="ARBA00023235"/>
    </source>
</evidence>
<evidence type="ECO:0000259" key="12">
    <source>
        <dbReference type="SMART" id="SM00382"/>
    </source>
</evidence>
<keyword evidence="3" id="KW-0493">Microtubule</keyword>
<dbReference type="Gene3D" id="3.40.50.300">
    <property type="entry name" value="P-loop containing nucleotide triphosphate hydrolases"/>
    <property type="match status" value="1"/>
</dbReference>
<proteinExistence type="inferred from homology"/>
<evidence type="ECO:0000256" key="3">
    <source>
        <dbReference type="ARBA" id="ARBA00022701"/>
    </source>
</evidence>